<accession>A0AAN4Q2N1</accession>
<organism evidence="1 2">
    <name type="scientific">Pseudomonas syringae pv. actinidiae</name>
    <dbReference type="NCBI Taxonomy" id="103796"/>
    <lineage>
        <taxon>Bacteria</taxon>
        <taxon>Pseudomonadati</taxon>
        <taxon>Pseudomonadota</taxon>
        <taxon>Gammaproteobacteria</taxon>
        <taxon>Pseudomonadales</taxon>
        <taxon>Pseudomonadaceae</taxon>
        <taxon>Pseudomonas</taxon>
        <taxon>Pseudomonas syringae</taxon>
    </lineage>
</organism>
<sequence>MWINIHNVKRHCAENIQNVLFGLELCDCKSRTAFSERSDRRHTMIEKVEAVMQHWGEQRMRVGLGGGLSSPMAGIMEWGAYIPRRTPGSRALVGNGSGMDYISSEVEAAIAQMARSPAKCRGPELAQLATLRYVESLPVREQMRLVGINEGADRTYRNWINKLHQQVLAILAERSASRSNKASASKAG</sequence>
<dbReference type="EMBL" id="BGKA01000020">
    <property type="protein sequence ID" value="GBH14675.1"/>
    <property type="molecule type" value="Genomic_DNA"/>
</dbReference>
<gene>
    <name evidence="1" type="ORF">KPSA3_00569</name>
</gene>
<evidence type="ECO:0000313" key="1">
    <source>
        <dbReference type="EMBL" id="GBH14675.1"/>
    </source>
</evidence>
<dbReference type="AlphaFoldDB" id="A0AAN4Q2N1"/>
<proteinExistence type="predicted"/>
<dbReference type="Proteomes" id="UP000248291">
    <property type="component" value="Unassembled WGS sequence"/>
</dbReference>
<reference evidence="1 2" key="1">
    <citation type="submission" date="2018-04" db="EMBL/GenBank/DDBJ databases">
        <title>Draft genome sequence of Pseudomonas syringae pv. actinidiae biovar 3 strains isolated from kiwifruit in Kagawa prefecture.</title>
        <authorList>
            <person name="Tabuchi M."/>
            <person name="Saito M."/>
            <person name="Fujiwara S."/>
            <person name="Sasa N."/>
            <person name="Akimitsu K."/>
            <person name="Gomi K."/>
            <person name="Konishi-Sugita S."/>
            <person name="Hamano K."/>
            <person name="Kataoka I."/>
        </authorList>
    </citation>
    <scope>NUCLEOTIDE SEQUENCE [LARGE SCALE GENOMIC DNA]</scope>
    <source>
        <strain evidence="1 2">MAFF212211</strain>
    </source>
</reference>
<name>A0AAN4Q2N1_PSESF</name>
<comment type="caution">
    <text evidence="1">The sequence shown here is derived from an EMBL/GenBank/DDBJ whole genome shotgun (WGS) entry which is preliminary data.</text>
</comment>
<protein>
    <submittedName>
        <fullName evidence="1">Formate-dependent phosphoribosylglycinamide formyltransferase</fullName>
    </submittedName>
</protein>
<evidence type="ECO:0000313" key="2">
    <source>
        <dbReference type="Proteomes" id="UP000248291"/>
    </source>
</evidence>